<sequence>MTRMTRFRVDADGQPASGTNYSPGGLSVARTLRGLGELKDSATRLVRKAAKAAACTMNSLSGMIQEEGKRDRSEGNAQTAPARLDAIWVAFLCALREMKLVHGFGVPGFWGSLQRPTIILESCLAGLDGQTAFRLAELDQF</sequence>
<organism evidence="1 2">
    <name type="scientific">Durusdinium trenchii</name>
    <dbReference type="NCBI Taxonomy" id="1381693"/>
    <lineage>
        <taxon>Eukaryota</taxon>
        <taxon>Sar</taxon>
        <taxon>Alveolata</taxon>
        <taxon>Dinophyceae</taxon>
        <taxon>Suessiales</taxon>
        <taxon>Symbiodiniaceae</taxon>
        <taxon>Durusdinium</taxon>
    </lineage>
</organism>
<name>A0ABP0KG65_9DINO</name>
<accession>A0ABP0KG65</accession>
<comment type="caution">
    <text evidence="1">The sequence shown here is derived from an EMBL/GenBank/DDBJ whole genome shotgun (WGS) entry which is preliminary data.</text>
</comment>
<evidence type="ECO:0000313" key="1">
    <source>
        <dbReference type="EMBL" id="CAK9025325.1"/>
    </source>
</evidence>
<protein>
    <submittedName>
        <fullName evidence="1">Uncharacterized protein</fullName>
    </submittedName>
</protein>
<proteinExistence type="predicted"/>
<dbReference type="EMBL" id="CAXAMM010011114">
    <property type="protein sequence ID" value="CAK9025325.1"/>
    <property type="molecule type" value="Genomic_DNA"/>
</dbReference>
<gene>
    <name evidence="1" type="ORF">SCF082_LOCUS17036</name>
</gene>
<evidence type="ECO:0000313" key="2">
    <source>
        <dbReference type="Proteomes" id="UP001642464"/>
    </source>
</evidence>
<reference evidence="1 2" key="1">
    <citation type="submission" date="2024-02" db="EMBL/GenBank/DDBJ databases">
        <authorList>
            <person name="Chen Y."/>
            <person name="Shah S."/>
            <person name="Dougan E. K."/>
            <person name="Thang M."/>
            <person name="Chan C."/>
        </authorList>
    </citation>
    <scope>NUCLEOTIDE SEQUENCE [LARGE SCALE GENOMIC DNA]</scope>
</reference>
<dbReference type="Proteomes" id="UP001642464">
    <property type="component" value="Unassembled WGS sequence"/>
</dbReference>
<keyword evidence="2" id="KW-1185">Reference proteome</keyword>